<dbReference type="GO" id="GO:0005739">
    <property type="term" value="C:mitochondrion"/>
    <property type="evidence" value="ECO:0007669"/>
    <property type="project" value="TreeGrafter"/>
</dbReference>
<dbReference type="GO" id="GO:0051087">
    <property type="term" value="F:protein-folding chaperone binding"/>
    <property type="evidence" value="ECO:0007669"/>
    <property type="project" value="InterPro"/>
</dbReference>
<protein>
    <submittedName>
        <fullName evidence="5">Co-chaperone Hsc20</fullName>
    </submittedName>
</protein>
<evidence type="ECO:0000313" key="5">
    <source>
        <dbReference type="EMBL" id="RAR15782.1"/>
    </source>
</evidence>
<evidence type="ECO:0000256" key="3">
    <source>
        <dbReference type="SAM" id="MobiDB-lite"/>
    </source>
</evidence>
<dbReference type="InterPro" id="IPR004640">
    <property type="entry name" value="HscB"/>
</dbReference>
<accession>A0A364NET8</accession>
<dbReference type="STRING" id="183478.A0A364NET8"/>
<dbReference type="CDD" id="cd06257">
    <property type="entry name" value="DnaJ"/>
    <property type="match status" value="1"/>
</dbReference>
<evidence type="ECO:0000259" key="4">
    <source>
        <dbReference type="PROSITE" id="PS50076"/>
    </source>
</evidence>
<evidence type="ECO:0000256" key="1">
    <source>
        <dbReference type="ARBA" id="ARBA00010476"/>
    </source>
</evidence>
<keyword evidence="6" id="KW-1185">Reference proteome</keyword>
<dbReference type="AlphaFoldDB" id="A0A364NET8"/>
<dbReference type="InterPro" id="IPR001623">
    <property type="entry name" value="DnaJ_domain"/>
</dbReference>
<dbReference type="PROSITE" id="PS50076">
    <property type="entry name" value="DNAJ_2"/>
    <property type="match status" value="1"/>
</dbReference>
<dbReference type="SMART" id="SM00271">
    <property type="entry name" value="DnaJ"/>
    <property type="match status" value="1"/>
</dbReference>
<name>A0A364NET8_STELY</name>
<dbReference type="EMBL" id="QGDH01000008">
    <property type="protein sequence ID" value="RAR15782.1"/>
    <property type="molecule type" value="Genomic_DNA"/>
</dbReference>
<dbReference type="Gene3D" id="1.20.1280.20">
    <property type="entry name" value="HscB, C-terminal domain"/>
    <property type="match status" value="1"/>
</dbReference>
<dbReference type="PANTHER" id="PTHR14021">
    <property type="entry name" value="IRON-SULFUR CLUSTER CO-CHAPERONE PROTEIN HSCB"/>
    <property type="match status" value="1"/>
</dbReference>
<dbReference type="Proteomes" id="UP000249619">
    <property type="component" value="Unassembled WGS sequence"/>
</dbReference>
<feature type="region of interest" description="Disordered" evidence="3">
    <location>
        <begin position="1"/>
        <end position="28"/>
    </location>
</feature>
<keyword evidence="2" id="KW-0143">Chaperone</keyword>
<sequence>MRSLRPSAARRFRATIASESTVSSPFRSQQSAAPCFLCAHRIPQQATTRRFQSTASKSSKVEKPFDTQPSGAAQPAQAPQTHYDFFPTSLPSGPPPNGPFAIDLSALKREFLQLQARAHPDLHPQADKKRAEATSARINEAYKTLQNPLLRAQYLLSLRGIEVAEDETAKVDDPELLMEVLEARESIEEAEQEDDLVEMRERNEERIKESTEVIDKAFREDDLDAAKSEAVKLRYWVNIKESIENWEKGVPVVLQH</sequence>
<comment type="similarity">
    <text evidence="1">Belongs to the HscB family.</text>
</comment>
<dbReference type="GO" id="GO:0051259">
    <property type="term" value="P:protein complex oligomerization"/>
    <property type="evidence" value="ECO:0007669"/>
    <property type="project" value="InterPro"/>
</dbReference>
<feature type="compositionally biased region" description="Polar residues" evidence="3">
    <location>
        <begin position="47"/>
        <end position="58"/>
    </location>
</feature>
<dbReference type="PANTHER" id="PTHR14021:SF15">
    <property type="entry name" value="IRON-SULFUR CLUSTER CO-CHAPERONE PROTEIN HSCB"/>
    <property type="match status" value="1"/>
</dbReference>
<dbReference type="Pfam" id="PF07743">
    <property type="entry name" value="HSCB_C"/>
    <property type="match status" value="1"/>
</dbReference>
<dbReference type="GO" id="GO:0001671">
    <property type="term" value="F:ATPase activator activity"/>
    <property type="evidence" value="ECO:0007669"/>
    <property type="project" value="InterPro"/>
</dbReference>
<feature type="domain" description="J" evidence="4">
    <location>
        <begin position="81"/>
        <end position="158"/>
    </location>
</feature>
<evidence type="ECO:0000256" key="2">
    <source>
        <dbReference type="ARBA" id="ARBA00023186"/>
    </source>
</evidence>
<dbReference type="GO" id="GO:0044571">
    <property type="term" value="P:[2Fe-2S] cluster assembly"/>
    <property type="evidence" value="ECO:0007669"/>
    <property type="project" value="InterPro"/>
</dbReference>
<proteinExistence type="inferred from homology"/>
<gene>
    <name evidence="5" type="ORF">DDE83_000798</name>
</gene>
<dbReference type="SUPFAM" id="SSF46565">
    <property type="entry name" value="Chaperone J-domain"/>
    <property type="match status" value="1"/>
</dbReference>
<feature type="compositionally biased region" description="Low complexity" evidence="3">
    <location>
        <begin position="68"/>
        <end position="80"/>
    </location>
</feature>
<comment type="caution">
    <text evidence="5">The sequence shown here is derived from an EMBL/GenBank/DDBJ whole genome shotgun (WGS) entry which is preliminary data.</text>
</comment>
<dbReference type="InterPro" id="IPR009073">
    <property type="entry name" value="HscB_oligo_C"/>
</dbReference>
<dbReference type="NCBIfam" id="TIGR00714">
    <property type="entry name" value="hscB"/>
    <property type="match status" value="1"/>
</dbReference>
<dbReference type="InterPro" id="IPR036869">
    <property type="entry name" value="J_dom_sf"/>
</dbReference>
<reference evidence="6" key="1">
    <citation type="submission" date="2018-05" db="EMBL/GenBank/DDBJ databases">
        <title>Draft genome sequence of Stemphylium lycopersici strain CIDEFI 213.</title>
        <authorList>
            <person name="Medina R."/>
            <person name="Franco M.E.E."/>
            <person name="Lucentini C.G."/>
            <person name="Saparrat M.C.N."/>
            <person name="Balatti P.A."/>
        </authorList>
    </citation>
    <scope>NUCLEOTIDE SEQUENCE [LARGE SCALE GENOMIC DNA]</scope>
    <source>
        <strain evidence="6">CIDEFI 213</strain>
    </source>
</reference>
<dbReference type="SUPFAM" id="SSF47144">
    <property type="entry name" value="HSC20 (HSCB), C-terminal oligomerisation domain"/>
    <property type="match status" value="1"/>
</dbReference>
<feature type="region of interest" description="Disordered" evidence="3">
    <location>
        <begin position="47"/>
        <end position="98"/>
    </location>
</feature>
<organism evidence="5 6">
    <name type="scientific">Stemphylium lycopersici</name>
    <name type="common">Tomato gray leaf spot disease fungus</name>
    <name type="synonym">Thyrospora lycopersici</name>
    <dbReference type="NCBI Taxonomy" id="183478"/>
    <lineage>
        <taxon>Eukaryota</taxon>
        <taxon>Fungi</taxon>
        <taxon>Dikarya</taxon>
        <taxon>Ascomycota</taxon>
        <taxon>Pezizomycotina</taxon>
        <taxon>Dothideomycetes</taxon>
        <taxon>Pleosporomycetidae</taxon>
        <taxon>Pleosporales</taxon>
        <taxon>Pleosporineae</taxon>
        <taxon>Pleosporaceae</taxon>
        <taxon>Stemphylium</taxon>
    </lineage>
</organism>
<feature type="compositionally biased region" description="Polar residues" evidence="3">
    <location>
        <begin position="17"/>
        <end position="28"/>
    </location>
</feature>
<dbReference type="InterPro" id="IPR036386">
    <property type="entry name" value="HscB_C_sf"/>
</dbReference>
<dbReference type="Gene3D" id="1.10.287.110">
    <property type="entry name" value="DnaJ domain"/>
    <property type="match status" value="1"/>
</dbReference>
<evidence type="ECO:0000313" key="6">
    <source>
        <dbReference type="Proteomes" id="UP000249619"/>
    </source>
</evidence>